<organism evidence="6 7">
    <name type="scientific">Coprococcus catus</name>
    <dbReference type="NCBI Taxonomy" id="116085"/>
    <lineage>
        <taxon>Bacteria</taxon>
        <taxon>Bacillati</taxon>
        <taxon>Bacillota</taxon>
        <taxon>Clostridia</taxon>
        <taxon>Lachnospirales</taxon>
        <taxon>Lachnospiraceae</taxon>
        <taxon>Coprococcus</taxon>
    </lineage>
</organism>
<dbReference type="Gene3D" id="1.10.10.10">
    <property type="entry name" value="Winged helix-like DNA-binding domain superfamily/Winged helix DNA-binding domain"/>
    <property type="match status" value="1"/>
</dbReference>
<sequence length="176" mass="20270">MDMDFFDLSFEESLDEQLVNAILDVGRDIRRLFEGKESQSRILMILRLHGAVTQKVLIQILHIQPGSASEILKKMEKAGLIIRVPNEMNRRASDIVLTRQGRSVSEKLIEQRRGRYQEMMACLSEDEKVSLFSMLDRMKEDWQHRFRAVPESTIASGDSSLQKERNKISETSSDGK</sequence>
<proteinExistence type="predicted"/>
<dbReference type="Proteomes" id="UP000260773">
    <property type="component" value="Unassembled WGS sequence"/>
</dbReference>
<dbReference type="PROSITE" id="PS01117">
    <property type="entry name" value="HTH_MARR_1"/>
    <property type="match status" value="1"/>
</dbReference>
<comment type="caution">
    <text evidence="6">The sequence shown here is derived from an EMBL/GenBank/DDBJ whole genome shotgun (WGS) entry which is preliminary data.</text>
</comment>
<reference evidence="6 7" key="1">
    <citation type="submission" date="2018-08" db="EMBL/GenBank/DDBJ databases">
        <title>A genome reference for cultivated species of the human gut microbiota.</title>
        <authorList>
            <person name="Zou Y."/>
            <person name="Xue W."/>
            <person name="Luo G."/>
        </authorList>
    </citation>
    <scope>NUCLEOTIDE SEQUENCE [LARGE SCALE GENOMIC DNA]</scope>
    <source>
        <strain evidence="6 7">AF45-17</strain>
    </source>
</reference>
<gene>
    <name evidence="6" type="ORF">DW070_07490</name>
</gene>
<evidence type="ECO:0000313" key="6">
    <source>
        <dbReference type="EMBL" id="RGB80037.1"/>
    </source>
</evidence>
<dbReference type="GO" id="GO:0003700">
    <property type="term" value="F:DNA-binding transcription factor activity"/>
    <property type="evidence" value="ECO:0007669"/>
    <property type="project" value="InterPro"/>
</dbReference>
<dbReference type="SUPFAM" id="SSF46785">
    <property type="entry name" value="Winged helix' DNA-binding domain"/>
    <property type="match status" value="1"/>
</dbReference>
<feature type="domain" description="HTH marR-type" evidence="5">
    <location>
        <begin position="11"/>
        <end position="140"/>
    </location>
</feature>
<dbReference type="PANTHER" id="PTHR42756:SF1">
    <property type="entry name" value="TRANSCRIPTIONAL REPRESSOR OF EMRAB OPERON"/>
    <property type="match status" value="1"/>
</dbReference>
<feature type="region of interest" description="Disordered" evidence="4">
    <location>
        <begin position="153"/>
        <end position="176"/>
    </location>
</feature>
<keyword evidence="3" id="KW-0804">Transcription</keyword>
<dbReference type="GO" id="GO:0003677">
    <property type="term" value="F:DNA binding"/>
    <property type="evidence" value="ECO:0007669"/>
    <property type="project" value="UniProtKB-KW"/>
</dbReference>
<accession>A0A3E2TNU9</accession>
<dbReference type="PANTHER" id="PTHR42756">
    <property type="entry name" value="TRANSCRIPTIONAL REGULATOR, MARR"/>
    <property type="match status" value="1"/>
</dbReference>
<dbReference type="InterPro" id="IPR036390">
    <property type="entry name" value="WH_DNA-bd_sf"/>
</dbReference>
<dbReference type="InterPro" id="IPR023187">
    <property type="entry name" value="Tscrpt_reg_MarR-type_CS"/>
</dbReference>
<dbReference type="PROSITE" id="PS50995">
    <property type="entry name" value="HTH_MARR_2"/>
    <property type="match status" value="1"/>
</dbReference>
<evidence type="ECO:0000313" key="7">
    <source>
        <dbReference type="Proteomes" id="UP000260773"/>
    </source>
</evidence>
<dbReference type="PRINTS" id="PR00598">
    <property type="entry name" value="HTHMARR"/>
</dbReference>
<dbReference type="AlphaFoldDB" id="A0A3E2TNU9"/>
<protein>
    <submittedName>
        <fullName evidence="6">MarR family transcriptional regulator</fullName>
    </submittedName>
</protein>
<dbReference type="SMART" id="SM00347">
    <property type="entry name" value="HTH_MARR"/>
    <property type="match status" value="1"/>
</dbReference>
<dbReference type="InterPro" id="IPR000835">
    <property type="entry name" value="HTH_MarR-typ"/>
</dbReference>
<keyword evidence="1" id="KW-0805">Transcription regulation</keyword>
<name>A0A3E2TNU9_9FIRM</name>
<dbReference type="Pfam" id="PF01047">
    <property type="entry name" value="MarR"/>
    <property type="match status" value="1"/>
</dbReference>
<evidence type="ECO:0000256" key="2">
    <source>
        <dbReference type="ARBA" id="ARBA00023125"/>
    </source>
</evidence>
<dbReference type="InterPro" id="IPR036388">
    <property type="entry name" value="WH-like_DNA-bd_sf"/>
</dbReference>
<dbReference type="EMBL" id="QVEP01000014">
    <property type="protein sequence ID" value="RGB80037.1"/>
    <property type="molecule type" value="Genomic_DNA"/>
</dbReference>
<evidence type="ECO:0000256" key="1">
    <source>
        <dbReference type="ARBA" id="ARBA00023015"/>
    </source>
</evidence>
<evidence type="ECO:0000259" key="5">
    <source>
        <dbReference type="PROSITE" id="PS50995"/>
    </source>
</evidence>
<keyword evidence="2" id="KW-0238">DNA-binding</keyword>
<evidence type="ECO:0000256" key="4">
    <source>
        <dbReference type="SAM" id="MobiDB-lite"/>
    </source>
</evidence>
<evidence type="ECO:0000256" key="3">
    <source>
        <dbReference type="ARBA" id="ARBA00023163"/>
    </source>
</evidence>
<feature type="compositionally biased region" description="Basic and acidic residues" evidence="4">
    <location>
        <begin position="161"/>
        <end position="176"/>
    </location>
</feature>